<dbReference type="PANTHER" id="PTHR15107:SF3">
    <property type="entry name" value="RBBP8 N-TERMINAL-LIKE PROTEIN"/>
    <property type="match status" value="1"/>
</dbReference>
<feature type="coiled-coil region" evidence="1">
    <location>
        <begin position="5"/>
        <end position="67"/>
    </location>
</feature>
<evidence type="ECO:0000313" key="5">
    <source>
        <dbReference type="Proteomes" id="UP000008912"/>
    </source>
</evidence>
<feature type="compositionally biased region" description="Pro residues" evidence="2">
    <location>
        <begin position="368"/>
        <end position="379"/>
    </location>
</feature>
<protein>
    <submittedName>
        <fullName evidence="4">RBBP8 N-terminal like</fullName>
    </submittedName>
</protein>
<feature type="compositionally biased region" description="Polar residues" evidence="2">
    <location>
        <begin position="221"/>
        <end position="232"/>
    </location>
</feature>
<feature type="compositionally biased region" description="Basic and acidic residues" evidence="2">
    <location>
        <begin position="422"/>
        <end position="446"/>
    </location>
</feature>
<feature type="region of interest" description="Disordered" evidence="2">
    <location>
        <begin position="353"/>
        <end position="646"/>
    </location>
</feature>
<reference evidence="4" key="3">
    <citation type="submission" date="2025-09" db="UniProtKB">
        <authorList>
            <consortium name="Ensembl"/>
        </authorList>
    </citation>
    <scope>IDENTIFICATION</scope>
</reference>
<reference evidence="4 5" key="1">
    <citation type="journal article" date="2010" name="Nature">
        <title>The sequence and de novo assembly of the giant panda genome.</title>
        <authorList>
            <person name="Li R."/>
            <person name="Fan W."/>
            <person name="Tian G."/>
            <person name="Zhu H."/>
            <person name="He L."/>
            <person name="Cai J."/>
            <person name="Huang Q."/>
            <person name="Cai Q."/>
            <person name="Li B."/>
            <person name="Bai Y."/>
            <person name="Zhang Z."/>
            <person name="Zhang Y."/>
            <person name="Wang W."/>
            <person name="Li J."/>
            <person name="Wei F."/>
            <person name="Li H."/>
            <person name="Jian M."/>
            <person name="Li J."/>
            <person name="Zhang Z."/>
            <person name="Nielsen R."/>
            <person name="Li D."/>
            <person name="Gu W."/>
            <person name="Yang Z."/>
            <person name="Xuan Z."/>
            <person name="Ryder O.A."/>
            <person name="Leung F.C."/>
            <person name="Zhou Y."/>
            <person name="Cao J."/>
            <person name="Sun X."/>
            <person name="Fu Y."/>
            <person name="Fang X."/>
            <person name="Guo X."/>
            <person name="Wang B."/>
            <person name="Hou R."/>
            <person name="Shen F."/>
            <person name="Mu B."/>
            <person name="Ni P."/>
            <person name="Lin R."/>
            <person name="Qian W."/>
            <person name="Wang G."/>
            <person name="Yu C."/>
            <person name="Nie W."/>
            <person name="Wang J."/>
            <person name="Wu Z."/>
            <person name="Liang H."/>
            <person name="Min J."/>
            <person name="Wu Q."/>
            <person name="Cheng S."/>
            <person name="Ruan J."/>
            <person name="Wang M."/>
            <person name="Shi Z."/>
            <person name="Wen M."/>
            <person name="Liu B."/>
            <person name="Ren X."/>
            <person name="Zheng H."/>
            <person name="Dong D."/>
            <person name="Cook K."/>
            <person name="Shan G."/>
            <person name="Zhang H."/>
            <person name="Kosiol C."/>
            <person name="Xie X."/>
            <person name="Lu Z."/>
            <person name="Zheng H."/>
            <person name="Li Y."/>
            <person name="Steiner C.C."/>
            <person name="Lam T.T."/>
            <person name="Lin S."/>
            <person name="Zhang Q."/>
            <person name="Li G."/>
            <person name="Tian J."/>
            <person name="Gong T."/>
            <person name="Liu H."/>
            <person name="Zhang D."/>
            <person name="Fang L."/>
            <person name="Ye C."/>
            <person name="Zhang J."/>
            <person name="Hu W."/>
            <person name="Xu A."/>
            <person name="Ren Y."/>
            <person name="Zhang G."/>
            <person name="Bruford M.W."/>
            <person name="Li Q."/>
            <person name="Ma L."/>
            <person name="Guo Y."/>
            <person name="An N."/>
            <person name="Hu Y."/>
            <person name="Zheng Y."/>
            <person name="Shi Y."/>
            <person name="Li Z."/>
            <person name="Liu Q."/>
            <person name="Chen Y."/>
            <person name="Zhao J."/>
            <person name="Qu N."/>
            <person name="Zhao S."/>
            <person name="Tian F."/>
            <person name="Wang X."/>
            <person name="Wang H."/>
            <person name="Xu L."/>
            <person name="Liu X."/>
            <person name="Vinar T."/>
            <person name="Wang Y."/>
            <person name="Lam T.W."/>
            <person name="Yiu S.M."/>
            <person name="Liu S."/>
            <person name="Zhang H."/>
            <person name="Li D."/>
            <person name="Huang Y."/>
            <person name="Wang X."/>
            <person name="Yang G."/>
            <person name="Jiang Z."/>
            <person name="Wang J."/>
            <person name="Qin N."/>
            <person name="Li L."/>
            <person name="Li J."/>
            <person name="Bolund L."/>
            <person name="Kristiansen K."/>
            <person name="Wong G.K."/>
            <person name="Olson M."/>
            <person name="Zhang X."/>
            <person name="Li S."/>
            <person name="Yang H."/>
            <person name="Wang J."/>
            <person name="Wang J."/>
        </authorList>
    </citation>
    <scope>NUCLEOTIDE SEQUENCE [LARGE SCALE GENOMIC DNA]</scope>
</reference>
<sequence length="646" mass="69498">MESFTESLNRLKEVHENEVRGLQNKLLELNSERCRDAQRVEELCAKNHHLREQHKALKENVRVLENRLRAGLCDRCMVTQELARKKQQEFENSLLQSLQHVFILTNELNRLQGENETLKEEVKRLRGPRLKPQYREGASDPPSPLLLPSPGARKTITEKTLGGHEEAEDDHPEKSTGYRTSPVAKISPSANLPETRAPDMSPQRISNQLHGTIAVVRPGSQACSADRGSTNGTPPLPLTRSSPPSPPYEHSLPLDSFVRASRAPITAYESLKRSLQADRLCLLNRHLSLHLQSSHCSPQVPAAAPSGPRPQSLKAGETEAWEEPVGLLGLPGALVDVRDPRLEGALHLLLAQQLRTRGRPGSARLRGPPTPGGTPPSPPVSSDSEGPQGEAAGAALSGGGHTRPTGVGNPRGKEATATQDYVPDKPLDLSERGRGRDAPKPSDRLRSLSHPSAHTPSPEPPQGVEPPAQSGPWGLSNGTTGARVPEPEEPTIPADPSQPLTGPHRNMPSPGGTGAEARGRPKPPADPHGPDADGPPELSKAQVQGLESDELDESDPSDNEVGLSSEVGAKPSTPGEGPRCFCTKERRQGLPQKRKRASGPWCEASKKLPAGRRNPGEPLTVHEGPGSPRHPEDSSPSPSNSSWEET</sequence>
<dbReference type="HOGENOM" id="CLU_027960_0_0_1"/>
<organism evidence="4 5">
    <name type="scientific">Ailuropoda melanoleuca</name>
    <name type="common">Giant panda</name>
    <dbReference type="NCBI Taxonomy" id="9646"/>
    <lineage>
        <taxon>Eukaryota</taxon>
        <taxon>Metazoa</taxon>
        <taxon>Chordata</taxon>
        <taxon>Craniata</taxon>
        <taxon>Vertebrata</taxon>
        <taxon>Euteleostomi</taxon>
        <taxon>Mammalia</taxon>
        <taxon>Eutheria</taxon>
        <taxon>Laurasiatheria</taxon>
        <taxon>Carnivora</taxon>
        <taxon>Caniformia</taxon>
        <taxon>Ursidae</taxon>
        <taxon>Ailuropoda</taxon>
    </lineage>
</organism>
<feature type="compositionally biased region" description="Basic and acidic residues" evidence="2">
    <location>
        <begin position="517"/>
        <end position="531"/>
    </location>
</feature>
<keyword evidence="1" id="KW-0175">Coiled coil</keyword>
<dbReference type="STRING" id="9646.ENSAMEP00000018367"/>
<dbReference type="PANTHER" id="PTHR15107">
    <property type="entry name" value="RETINOBLASTOMA BINDING PROTEIN 8"/>
    <property type="match status" value="1"/>
</dbReference>
<dbReference type="InParanoid" id="G1MG85"/>
<gene>
    <name evidence="4" type="primary">RBBP8NL</name>
</gene>
<proteinExistence type="predicted"/>
<feature type="compositionally biased region" description="Basic and acidic residues" evidence="2">
    <location>
        <begin position="155"/>
        <end position="176"/>
    </location>
</feature>
<reference evidence="4" key="2">
    <citation type="submission" date="2025-08" db="UniProtKB">
        <authorList>
            <consortium name="Ensembl"/>
        </authorList>
    </citation>
    <scope>IDENTIFICATION</scope>
</reference>
<feature type="compositionally biased region" description="Low complexity" evidence="2">
    <location>
        <begin position="634"/>
        <end position="646"/>
    </location>
</feature>
<dbReference type="Proteomes" id="UP000008912">
    <property type="component" value="Unassembled WGS sequence"/>
</dbReference>
<evidence type="ECO:0000313" key="4">
    <source>
        <dbReference type="Ensembl" id="ENSAMEP00000018367.2"/>
    </source>
</evidence>
<evidence type="ECO:0000259" key="3">
    <source>
        <dbReference type="Pfam" id="PF10482"/>
    </source>
</evidence>
<feature type="domain" description="DNA endonuclease Ctp1 N-terminal" evidence="3">
    <location>
        <begin position="4"/>
        <end position="123"/>
    </location>
</feature>
<dbReference type="Pfam" id="PF10482">
    <property type="entry name" value="CtIP_N"/>
    <property type="match status" value="1"/>
</dbReference>
<dbReference type="GeneTree" id="ENSGT00530000063835"/>
<dbReference type="Ensembl" id="ENSAMET00000019108.2">
    <property type="protein sequence ID" value="ENSAMEP00000018367.2"/>
    <property type="gene ID" value="ENSAMEG00000017386.2"/>
</dbReference>
<evidence type="ECO:0000256" key="2">
    <source>
        <dbReference type="SAM" id="MobiDB-lite"/>
    </source>
</evidence>
<accession>G1MG85</accession>
<name>G1MG85_AILME</name>
<feature type="compositionally biased region" description="Acidic residues" evidence="2">
    <location>
        <begin position="547"/>
        <end position="558"/>
    </location>
</feature>
<evidence type="ECO:0000256" key="1">
    <source>
        <dbReference type="SAM" id="Coils"/>
    </source>
</evidence>
<feature type="region of interest" description="Disordered" evidence="2">
    <location>
        <begin position="120"/>
        <end position="203"/>
    </location>
</feature>
<dbReference type="eggNOG" id="ENOG502RTF0">
    <property type="taxonomic scope" value="Eukaryota"/>
</dbReference>
<feature type="compositionally biased region" description="Low complexity" evidence="2">
    <location>
        <begin position="380"/>
        <end position="395"/>
    </location>
</feature>
<dbReference type="InterPro" id="IPR033316">
    <property type="entry name" value="RBBP8-like"/>
</dbReference>
<feature type="region of interest" description="Disordered" evidence="2">
    <location>
        <begin position="219"/>
        <end position="252"/>
    </location>
</feature>
<dbReference type="AlphaFoldDB" id="G1MG85"/>
<dbReference type="InterPro" id="IPR019518">
    <property type="entry name" value="CtIP_N"/>
</dbReference>
<keyword evidence="5" id="KW-1185">Reference proteome</keyword>
<feature type="region of interest" description="Disordered" evidence="2">
    <location>
        <begin position="296"/>
        <end position="318"/>
    </location>
</feature>